<reference evidence="2" key="1">
    <citation type="submission" date="2022-11" db="EMBL/GenBank/DDBJ databases">
        <authorList>
            <person name="Petersen C."/>
        </authorList>
    </citation>
    <scope>NUCLEOTIDE SEQUENCE</scope>
    <source>
        <strain evidence="2">IBT 19713</strain>
    </source>
</reference>
<protein>
    <submittedName>
        <fullName evidence="2">Uncharacterized protein</fullName>
    </submittedName>
</protein>
<feature type="region of interest" description="Disordered" evidence="1">
    <location>
        <begin position="90"/>
        <end position="118"/>
    </location>
</feature>
<dbReference type="Proteomes" id="UP001150941">
    <property type="component" value="Unassembled WGS sequence"/>
</dbReference>
<accession>A0A9W9P2I9</accession>
<name>A0A9W9P2I9_9EURO</name>
<feature type="compositionally biased region" description="Polar residues" evidence="1">
    <location>
        <begin position="93"/>
        <end position="116"/>
    </location>
</feature>
<dbReference type="EMBL" id="JAPQKS010000004">
    <property type="protein sequence ID" value="KAJ5232962.1"/>
    <property type="molecule type" value="Genomic_DNA"/>
</dbReference>
<dbReference type="AlphaFoldDB" id="A0A9W9P2I9"/>
<keyword evidence="3" id="KW-1185">Reference proteome</keyword>
<evidence type="ECO:0000313" key="3">
    <source>
        <dbReference type="Proteomes" id="UP001150941"/>
    </source>
</evidence>
<evidence type="ECO:0000256" key="1">
    <source>
        <dbReference type="SAM" id="MobiDB-lite"/>
    </source>
</evidence>
<dbReference type="RefSeq" id="XP_058330954.1">
    <property type="nucleotide sequence ID" value="XM_058475214.1"/>
</dbReference>
<sequence length="143" mass="15627">MPSTFSIFPKLTHQEDVIVREYGGWCGFMWAIGLSPTKPEDKEKALTTIHEWAKDIDVLEDEKGQVAKFAAAKGFDKGFDYENLTVCRATGPGNDTSTKESSTAQDNDTPMSGTDTAQEDAAARIASIMSQIQCVPMDNDRSA</sequence>
<comment type="caution">
    <text evidence="2">The sequence shown here is derived from an EMBL/GenBank/DDBJ whole genome shotgun (WGS) entry which is preliminary data.</text>
</comment>
<proteinExistence type="predicted"/>
<organism evidence="2 3">
    <name type="scientific">Penicillium chermesinum</name>
    <dbReference type="NCBI Taxonomy" id="63820"/>
    <lineage>
        <taxon>Eukaryota</taxon>
        <taxon>Fungi</taxon>
        <taxon>Dikarya</taxon>
        <taxon>Ascomycota</taxon>
        <taxon>Pezizomycotina</taxon>
        <taxon>Eurotiomycetes</taxon>
        <taxon>Eurotiomycetidae</taxon>
        <taxon>Eurotiales</taxon>
        <taxon>Aspergillaceae</taxon>
        <taxon>Penicillium</taxon>
    </lineage>
</organism>
<evidence type="ECO:0000313" key="2">
    <source>
        <dbReference type="EMBL" id="KAJ5232962.1"/>
    </source>
</evidence>
<reference evidence="2" key="2">
    <citation type="journal article" date="2023" name="IMA Fungus">
        <title>Comparative genomic study of the Penicillium genus elucidates a diverse pangenome and 15 lateral gene transfer events.</title>
        <authorList>
            <person name="Petersen C."/>
            <person name="Sorensen T."/>
            <person name="Nielsen M.R."/>
            <person name="Sondergaard T.E."/>
            <person name="Sorensen J.L."/>
            <person name="Fitzpatrick D.A."/>
            <person name="Frisvad J.C."/>
            <person name="Nielsen K.L."/>
        </authorList>
    </citation>
    <scope>NUCLEOTIDE SEQUENCE</scope>
    <source>
        <strain evidence="2">IBT 19713</strain>
    </source>
</reference>
<dbReference type="GeneID" id="83202517"/>
<gene>
    <name evidence="2" type="ORF">N7468_005918</name>
</gene>